<dbReference type="PIRSF" id="PIRSF006054">
    <property type="entry name" value="UCP006054"/>
    <property type="match status" value="1"/>
</dbReference>
<dbReference type="RefSeq" id="WP_138209588.1">
    <property type="nucleotide sequence ID" value="NZ_CBCRUQ010000016.1"/>
</dbReference>
<gene>
    <name evidence="3" type="ORF">NCTC503_00873</name>
</gene>
<evidence type="ECO:0000256" key="1">
    <source>
        <dbReference type="HAMAP-Rule" id="MF_01845"/>
    </source>
</evidence>
<evidence type="ECO:0000313" key="4">
    <source>
        <dbReference type="Proteomes" id="UP000308489"/>
    </source>
</evidence>
<dbReference type="PANTHER" id="PTHR30501:SF2">
    <property type="entry name" value="UPF0597 PROTEIN YHAM"/>
    <property type="match status" value="1"/>
</dbReference>
<keyword evidence="4" id="KW-1185">Reference proteome</keyword>
<evidence type="ECO:0000259" key="2">
    <source>
        <dbReference type="Pfam" id="PF03313"/>
    </source>
</evidence>
<dbReference type="OrthoDB" id="41906at2"/>
<accession>A0A4U9R5U1</accession>
<sequence>MQKHNKDYFLNLLKSEVVPALGCTEPIAVALAAAKARETLDMEPESIAVLVSPNILKNGMGVGIPGTGMVGLHVAAALGSVGGDPKAYLEVLKNITKEHIEKAKNFVKSEKVLVNAKKDLCKLYVEVTLKAKNRTATVKIKDKHSSIVEVTLDDKVIFQNEEIAVDSADCPKAEDFIDHTTVDEIYEFATTVDFEDIKFILEGAKMNMEIAEYGLKNDCGLRVGKTLYKNIQRDILKEDIQNYAMALTAAASDARMSGCMLPVMSNSGSGNQGITVMVPVVATHTRLNLGEEKLARALILSNLIAIHIKSYLGRLSALCGCVVAAAGSSSGIVYLLDGTLEEVKYAIKNMAGNIVGMICDGAKTGCALKVSTGVSAAVMSALLALDHIEISDQDGIIHKDTEITIKNLAKIGTKGMSETDKIILDIMTCK</sequence>
<dbReference type="EMBL" id="LR590481">
    <property type="protein sequence ID" value="VTQ86078.1"/>
    <property type="molecule type" value="Genomic_DNA"/>
</dbReference>
<dbReference type="Proteomes" id="UP000308489">
    <property type="component" value="Chromosome 1"/>
</dbReference>
<dbReference type="Pfam" id="PF03313">
    <property type="entry name" value="SDH_alpha"/>
    <property type="match status" value="1"/>
</dbReference>
<protein>
    <recommendedName>
        <fullName evidence="1">UPF0597 protein NCTC503_00873</fullName>
    </recommendedName>
</protein>
<dbReference type="AlphaFoldDB" id="A0A4U9R5U1"/>
<dbReference type="InterPro" id="IPR005130">
    <property type="entry name" value="Ser_deHydtase-like_asu"/>
</dbReference>
<proteinExistence type="inferred from homology"/>
<dbReference type="GO" id="GO:0019450">
    <property type="term" value="P:L-cysteine catabolic process to pyruvate"/>
    <property type="evidence" value="ECO:0007669"/>
    <property type="project" value="TreeGrafter"/>
</dbReference>
<dbReference type="KEGG" id="hhw:NCTC503_00873"/>
<comment type="similarity">
    <text evidence="1">Belongs to the UPF0597 family.</text>
</comment>
<name>A0A4U9R5U1_HATHI</name>
<feature type="domain" description="Serine dehydratase-like alpha subunit" evidence="2">
    <location>
        <begin position="88"/>
        <end position="424"/>
    </location>
</feature>
<dbReference type="GO" id="GO:0080146">
    <property type="term" value="F:L-cysteine desulfhydrase activity"/>
    <property type="evidence" value="ECO:0007669"/>
    <property type="project" value="TreeGrafter"/>
</dbReference>
<dbReference type="InterPro" id="IPR021144">
    <property type="entry name" value="UPF0597"/>
</dbReference>
<reference evidence="3 4" key="1">
    <citation type="submission" date="2019-05" db="EMBL/GenBank/DDBJ databases">
        <authorList>
            <consortium name="Pathogen Informatics"/>
        </authorList>
    </citation>
    <scope>NUCLEOTIDE SEQUENCE [LARGE SCALE GENOMIC DNA]</scope>
    <source>
        <strain evidence="3 4">NCTC503</strain>
    </source>
</reference>
<dbReference type="HAMAP" id="MF_01845">
    <property type="entry name" value="UPF0597"/>
    <property type="match status" value="1"/>
</dbReference>
<evidence type="ECO:0000313" key="3">
    <source>
        <dbReference type="EMBL" id="VTQ86078.1"/>
    </source>
</evidence>
<organism evidence="3 4">
    <name type="scientific">Hathewaya histolytica</name>
    <name type="common">Clostridium histolyticum</name>
    <dbReference type="NCBI Taxonomy" id="1498"/>
    <lineage>
        <taxon>Bacteria</taxon>
        <taxon>Bacillati</taxon>
        <taxon>Bacillota</taxon>
        <taxon>Clostridia</taxon>
        <taxon>Eubacteriales</taxon>
        <taxon>Clostridiaceae</taxon>
        <taxon>Hathewaya</taxon>
    </lineage>
</organism>
<dbReference type="PANTHER" id="PTHR30501">
    <property type="entry name" value="UPF0597 PROTEIN YHAM"/>
    <property type="match status" value="1"/>
</dbReference>